<dbReference type="eggNOG" id="KOG2049">
    <property type="taxonomic scope" value="Eukaryota"/>
</dbReference>
<dbReference type="InterPro" id="IPR001313">
    <property type="entry name" value="Pumilio_RNA-bd_rpt"/>
</dbReference>
<feature type="repeat" description="Pumilio" evidence="4">
    <location>
        <begin position="187"/>
        <end position="210"/>
    </location>
</feature>
<evidence type="ECO:0000313" key="6">
    <source>
        <dbReference type="EMBL" id="EFJ37177.1"/>
    </source>
</evidence>
<dbReference type="PROSITE" id="PS50302">
    <property type="entry name" value="PUM"/>
    <property type="match status" value="7"/>
</dbReference>
<evidence type="ECO:0000256" key="3">
    <source>
        <dbReference type="ARBA" id="ARBA00058490"/>
    </source>
</evidence>
<dbReference type="PANTHER" id="PTHR12537">
    <property type="entry name" value="RNA BINDING PROTEIN PUMILIO-RELATED"/>
    <property type="match status" value="1"/>
</dbReference>
<dbReference type="STRING" id="88036.D8QTU7"/>
<organism evidence="7">
    <name type="scientific">Selaginella moellendorffii</name>
    <name type="common">Spikemoss</name>
    <dbReference type="NCBI Taxonomy" id="88036"/>
    <lineage>
        <taxon>Eukaryota</taxon>
        <taxon>Viridiplantae</taxon>
        <taxon>Streptophyta</taxon>
        <taxon>Embryophyta</taxon>
        <taxon>Tracheophyta</taxon>
        <taxon>Lycopodiopsida</taxon>
        <taxon>Selaginellales</taxon>
        <taxon>Selaginellaceae</taxon>
        <taxon>Selaginella</taxon>
    </lineage>
</organism>
<dbReference type="InterPro" id="IPR033133">
    <property type="entry name" value="PUM-HD"/>
</dbReference>
<dbReference type="OMA" id="LRGFMYH"/>
<comment type="function">
    <text evidence="3">Sequence-specific RNA-binding protein that regulates translation and mRNA stability by binding the 3'-UTR of target mRNAs.</text>
</comment>
<keyword evidence="1" id="KW-0677">Repeat</keyword>
<evidence type="ECO:0000259" key="5">
    <source>
        <dbReference type="PROSITE" id="PS50303"/>
    </source>
</evidence>
<reference evidence="6 7" key="1">
    <citation type="journal article" date="2011" name="Science">
        <title>The Selaginella genome identifies genetic changes associated with the evolution of vascular plants.</title>
        <authorList>
            <person name="Banks J.A."/>
            <person name="Nishiyama T."/>
            <person name="Hasebe M."/>
            <person name="Bowman J.L."/>
            <person name="Gribskov M."/>
            <person name="dePamphilis C."/>
            <person name="Albert V.A."/>
            <person name="Aono N."/>
            <person name="Aoyama T."/>
            <person name="Ambrose B.A."/>
            <person name="Ashton N.W."/>
            <person name="Axtell M.J."/>
            <person name="Barker E."/>
            <person name="Barker M.S."/>
            <person name="Bennetzen J.L."/>
            <person name="Bonawitz N.D."/>
            <person name="Chapple C."/>
            <person name="Cheng C."/>
            <person name="Correa L.G."/>
            <person name="Dacre M."/>
            <person name="DeBarry J."/>
            <person name="Dreyer I."/>
            <person name="Elias M."/>
            <person name="Engstrom E.M."/>
            <person name="Estelle M."/>
            <person name="Feng L."/>
            <person name="Finet C."/>
            <person name="Floyd S.K."/>
            <person name="Frommer W.B."/>
            <person name="Fujita T."/>
            <person name="Gramzow L."/>
            <person name="Gutensohn M."/>
            <person name="Harholt J."/>
            <person name="Hattori M."/>
            <person name="Heyl A."/>
            <person name="Hirai T."/>
            <person name="Hiwatashi Y."/>
            <person name="Ishikawa M."/>
            <person name="Iwata M."/>
            <person name="Karol K.G."/>
            <person name="Koehler B."/>
            <person name="Kolukisaoglu U."/>
            <person name="Kubo M."/>
            <person name="Kurata T."/>
            <person name="Lalonde S."/>
            <person name="Li K."/>
            <person name="Li Y."/>
            <person name="Litt A."/>
            <person name="Lyons E."/>
            <person name="Manning G."/>
            <person name="Maruyama T."/>
            <person name="Michael T.P."/>
            <person name="Mikami K."/>
            <person name="Miyazaki S."/>
            <person name="Morinaga S."/>
            <person name="Murata T."/>
            <person name="Mueller-Roeber B."/>
            <person name="Nelson D.R."/>
            <person name="Obara M."/>
            <person name="Oguri Y."/>
            <person name="Olmstead R.G."/>
            <person name="Onodera N."/>
            <person name="Petersen B.L."/>
            <person name="Pils B."/>
            <person name="Prigge M."/>
            <person name="Rensing S.A."/>
            <person name="Riano-Pachon D.M."/>
            <person name="Roberts A.W."/>
            <person name="Sato Y."/>
            <person name="Scheller H.V."/>
            <person name="Schulz B."/>
            <person name="Schulz C."/>
            <person name="Shakirov E.V."/>
            <person name="Shibagaki N."/>
            <person name="Shinohara N."/>
            <person name="Shippen D.E."/>
            <person name="Soerensen I."/>
            <person name="Sotooka R."/>
            <person name="Sugimoto N."/>
            <person name="Sugita M."/>
            <person name="Sumikawa N."/>
            <person name="Tanurdzic M."/>
            <person name="Theissen G."/>
            <person name="Ulvskov P."/>
            <person name="Wakazuki S."/>
            <person name="Weng J.K."/>
            <person name="Willats W.W."/>
            <person name="Wipf D."/>
            <person name="Wolf P.G."/>
            <person name="Yang L."/>
            <person name="Zimmer A.D."/>
            <person name="Zhu Q."/>
            <person name="Mitros T."/>
            <person name="Hellsten U."/>
            <person name="Loque D."/>
            <person name="Otillar R."/>
            <person name="Salamov A."/>
            <person name="Schmutz J."/>
            <person name="Shapiro H."/>
            <person name="Lindquist E."/>
            <person name="Lucas S."/>
            <person name="Rokhsar D."/>
            <person name="Grigoriev I.V."/>
        </authorList>
    </citation>
    <scope>NUCLEOTIDE SEQUENCE [LARGE SCALE GENOMIC DNA]</scope>
</reference>
<dbReference type="SUPFAM" id="SSF48371">
    <property type="entry name" value="ARM repeat"/>
    <property type="match status" value="1"/>
</dbReference>
<dbReference type="EMBL" id="GL377566">
    <property type="protein sequence ID" value="EFJ37177.1"/>
    <property type="molecule type" value="Genomic_DNA"/>
</dbReference>
<feature type="repeat" description="Pumilio" evidence="4">
    <location>
        <begin position="115"/>
        <end position="150"/>
    </location>
</feature>
<dbReference type="AlphaFoldDB" id="D8QTU7"/>
<dbReference type="InterPro" id="IPR016024">
    <property type="entry name" value="ARM-type_fold"/>
</dbReference>
<evidence type="ECO:0000256" key="4">
    <source>
        <dbReference type="PROSITE-ProRule" id="PRU00317"/>
    </source>
</evidence>
<keyword evidence="7" id="KW-1185">Reference proteome</keyword>
<dbReference type="Proteomes" id="UP000001514">
    <property type="component" value="Unassembled WGS sequence"/>
</dbReference>
<feature type="repeat" description="Pumilio" evidence="4">
    <location>
        <begin position="4"/>
        <end position="39"/>
    </location>
</feature>
<protein>
    <recommendedName>
        <fullName evidence="5">PUM-HD domain-containing protein</fullName>
    </recommendedName>
</protein>
<dbReference type="SMR" id="D8QTU7"/>
<dbReference type="SMART" id="SM00025">
    <property type="entry name" value="Pumilio"/>
    <property type="match status" value="8"/>
</dbReference>
<feature type="non-terminal residue" evidence="6">
    <location>
        <position position="1"/>
    </location>
</feature>
<name>D8QTU7_SELML</name>
<dbReference type="Gene3D" id="1.25.10.10">
    <property type="entry name" value="Leucine-rich Repeat Variant"/>
    <property type="match status" value="1"/>
</dbReference>
<dbReference type="InterPro" id="IPR011989">
    <property type="entry name" value="ARM-like"/>
</dbReference>
<accession>D8QTU7</accession>
<dbReference type="InParanoid" id="D8QTU7"/>
<feature type="domain" description="PUM-HD" evidence="5">
    <location>
        <begin position="1"/>
        <end position="321"/>
    </location>
</feature>
<dbReference type="HOGENOM" id="CLU_004017_8_5_1"/>
<dbReference type="GO" id="GO:0010608">
    <property type="term" value="P:post-transcriptional regulation of gene expression"/>
    <property type="evidence" value="ECO:0000318"/>
    <property type="project" value="GO_Central"/>
</dbReference>
<dbReference type="FunFam" id="1.25.10.10:FF:000237">
    <property type="entry name" value="Pumilio homolog 9"/>
    <property type="match status" value="1"/>
</dbReference>
<dbReference type="KEGG" id="smo:SELMODRAFT_75995"/>
<dbReference type="GO" id="GO:0003729">
    <property type="term" value="F:mRNA binding"/>
    <property type="evidence" value="ECO:0000318"/>
    <property type="project" value="GO_Central"/>
</dbReference>
<proteinExistence type="predicted"/>
<feature type="repeat" description="Pumilio" evidence="4">
    <location>
        <begin position="40"/>
        <end position="75"/>
    </location>
</feature>
<dbReference type="PROSITE" id="PS50303">
    <property type="entry name" value="PUM_HD"/>
    <property type="match status" value="1"/>
</dbReference>
<sequence>SLKEVEGRIYSIAKDQYGCRFLQRRFDEGVAEDLQKIFEEIIDHIVDLMTDPFGNYLVQKLLEVCTEDQRLEILRVVCSGDELISISLNMHGTRAVQKLIETLKSPEQVSMITSSLEQGIVILIKDLNGNHVVQRCLQRLGNEENQFIFDAAAQHCVEVGTHRHGCCVLQRCVDFSKGVQKERLVGEIAANALVLSQDQYGNYVVQYILDEAPWIAPEVMAQLEGHHAHLAMQKFSSNVVEKCLKQGADDKRARIIHELTKSAFLGQLLQDPFANYVIQCALTVTKGALHASLVEAIRPHLPALRSSPYGKRILCRTNLKKA</sequence>
<dbReference type="Gramene" id="EFJ37177">
    <property type="protein sequence ID" value="EFJ37177"/>
    <property type="gene ID" value="SELMODRAFT_75995"/>
</dbReference>
<feature type="repeat" description="Pumilio" evidence="4">
    <location>
        <begin position="151"/>
        <end position="186"/>
    </location>
</feature>
<keyword evidence="2" id="KW-0810">Translation regulation</keyword>
<dbReference type="OrthoDB" id="668540at2759"/>
<evidence type="ECO:0000313" key="7">
    <source>
        <dbReference type="Proteomes" id="UP000001514"/>
    </source>
</evidence>
<evidence type="ECO:0000256" key="1">
    <source>
        <dbReference type="ARBA" id="ARBA00022737"/>
    </source>
</evidence>
<feature type="repeat" description="Pumilio" evidence="4">
    <location>
        <begin position="222"/>
        <end position="257"/>
    </location>
</feature>
<dbReference type="InterPro" id="IPR033712">
    <property type="entry name" value="Pumilio_RNA-bd"/>
</dbReference>
<dbReference type="PANTHER" id="PTHR12537:SF13">
    <property type="entry name" value="PUMILIO HOMOLOGY DOMAIN FAMILY MEMBER 4"/>
    <property type="match status" value="1"/>
</dbReference>
<dbReference type="Pfam" id="PF00806">
    <property type="entry name" value="PUF"/>
    <property type="match status" value="8"/>
</dbReference>
<feature type="repeat" description="Pumilio" evidence="4">
    <location>
        <begin position="76"/>
        <end position="114"/>
    </location>
</feature>
<dbReference type="GO" id="GO:0005737">
    <property type="term" value="C:cytoplasm"/>
    <property type="evidence" value="ECO:0000318"/>
    <property type="project" value="GO_Central"/>
</dbReference>
<dbReference type="CDD" id="cd07920">
    <property type="entry name" value="Pumilio"/>
    <property type="match status" value="1"/>
</dbReference>
<gene>
    <name evidence="6" type="ORF">SELMODRAFT_75995</name>
</gene>
<evidence type="ECO:0000256" key="2">
    <source>
        <dbReference type="ARBA" id="ARBA00022845"/>
    </source>
</evidence>
<dbReference type="GO" id="GO:0006417">
    <property type="term" value="P:regulation of translation"/>
    <property type="evidence" value="ECO:0007669"/>
    <property type="project" value="UniProtKB-KW"/>
</dbReference>